<gene>
    <name evidence="2" type="ORF">PR048_020762</name>
</gene>
<dbReference type="PANTHER" id="PTHR19303">
    <property type="entry name" value="TRANSPOSON"/>
    <property type="match status" value="1"/>
</dbReference>
<keyword evidence="3" id="KW-1185">Reference proteome</keyword>
<proteinExistence type="predicted"/>
<dbReference type="EMBL" id="JARBHB010000008">
    <property type="protein sequence ID" value="KAJ8876317.1"/>
    <property type="molecule type" value="Genomic_DNA"/>
</dbReference>
<evidence type="ECO:0000259" key="1">
    <source>
        <dbReference type="Pfam" id="PF03184"/>
    </source>
</evidence>
<dbReference type="Pfam" id="PF03184">
    <property type="entry name" value="DDE_1"/>
    <property type="match status" value="1"/>
</dbReference>
<organism evidence="2 3">
    <name type="scientific">Dryococelus australis</name>
    <dbReference type="NCBI Taxonomy" id="614101"/>
    <lineage>
        <taxon>Eukaryota</taxon>
        <taxon>Metazoa</taxon>
        <taxon>Ecdysozoa</taxon>
        <taxon>Arthropoda</taxon>
        <taxon>Hexapoda</taxon>
        <taxon>Insecta</taxon>
        <taxon>Pterygota</taxon>
        <taxon>Neoptera</taxon>
        <taxon>Polyneoptera</taxon>
        <taxon>Phasmatodea</taxon>
        <taxon>Verophasmatodea</taxon>
        <taxon>Anareolatae</taxon>
        <taxon>Phasmatidae</taxon>
        <taxon>Eurycanthinae</taxon>
        <taxon>Dryococelus</taxon>
    </lineage>
</organism>
<dbReference type="InterPro" id="IPR050863">
    <property type="entry name" value="CenT-Element_Derived"/>
</dbReference>
<dbReference type="PANTHER" id="PTHR19303:SF73">
    <property type="entry name" value="PROTEIN PDC2"/>
    <property type="match status" value="1"/>
</dbReference>
<dbReference type="Proteomes" id="UP001159363">
    <property type="component" value="Chromosome 7"/>
</dbReference>
<feature type="domain" description="DDE-1" evidence="1">
    <location>
        <begin position="62"/>
        <end position="157"/>
    </location>
</feature>
<protein>
    <recommendedName>
        <fullName evidence="1">DDE-1 domain-containing protein</fullName>
    </recommendedName>
</protein>
<name>A0ABQ9GWB1_9NEOP</name>
<dbReference type="InterPro" id="IPR004875">
    <property type="entry name" value="DDE_SF_endonuclease_dom"/>
</dbReference>
<accession>A0ABQ9GWB1</accession>
<reference evidence="2 3" key="1">
    <citation type="submission" date="2023-02" db="EMBL/GenBank/DDBJ databases">
        <title>LHISI_Scaffold_Assembly.</title>
        <authorList>
            <person name="Stuart O.P."/>
            <person name="Cleave R."/>
            <person name="Magrath M.J.L."/>
            <person name="Mikheyev A.S."/>
        </authorList>
    </citation>
    <scope>NUCLEOTIDE SEQUENCE [LARGE SCALE GENOMIC DNA]</scope>
    <source>
        <strain evidence="2">Daus_M_001</strain>
        <tissue evidence="2">Leg muscle</tissue>
    </source>
</reference>
<evidence type="ECO:0000313" key="3">
    <source>
        <dbReference type="Proteomes" id="UP001159363"/>
    </source>
</evidence>
<sequence>MRKLPTDPTAADEWKNQLKDLIEKENLHPEQVYNMDETGLKFKHLSEKKNVAMKKHISNLTMPIKVVLVLDDAPTHPQGAECERDPGIDEAPSHHTSRIIQPMDQGVIECLKRCYRRKLFSEILIKMELESKGLNGVLKSNNIKDTIYIVAKSFEEIP</sequence>
<evidence type="ECO:0000313" key="2">
    <source>
        <dbReference type="EMBL" id="KAJ8876317.1"/>
    </source>
</evidence>
<feature type="non-terminal residue" evidence="2">
    <location>
        <position position="158"/>
    </location>
</feature>
<comment type="caution">
    <text evidence="2">The sequence shown here is derived from an EMBL/GenBank/DDBJ whole genome shotgun (WGS) entry which is preliminary data.</text>
</comment>